<evidence type="ECO:0000256" key="3">
    <source>
        <dbReference type="ARBA" id="ARBA00022448"/>
    </source>
</evidence>
<keyword evidence="7" id="KW-0249">Electron transport</keyword>
<dbReference type="AlphaFoldDB" id="A0A4S2LM47"/>
<dbReference type="GO" id="GO:0016020">
    <property type="term" value="C:membrane"/>
    <property type="evidence" value="ECO:0007669"/>
    <property type="project" value="UniProtKB-SubCell"/>
</dbReference>
<keyword evidence="15" id="KW-1185">Reference proteome</keyword>
<evidence type="ECO:0000313" key="15">
    <source>
        <dbReference type="Proteomes" id="UP000308267"/>
    </source>
</evidence>
<evidence type="ECO:0000256" key="5">
    <source>
        <dbReference type="ARBA" id="ARBA00022692"/>
    </source>
</evidence>
<keyword evidence="4" id="KW-0349">Heme</keyword>
<dbReference type="Gene3D" id="1.20.120.1770">
    <property type="match status" value="1"/>
</dbReference>
<comment type="caution">
    <text evidence="14">The sequence shown here is derived from an EMBL/GenBank/DDBJ whole genome shotgun (WGS) entry which is preliminary data.</text>
</comment>
<keyword evidence="3" id="KW-0813">Transport</keyword>
<dbReference type="InterPro" id="IPR045150">
    <property type="entry name" value="CYB561D1/2"/>
</dbReference>
<dbReference type="OrthoDB" id="432881at2759"/>
<dbReference type="GO" id="GO:0140571">
    <property type="term" value="F:transmembrane ascorbate ferrireductase activity"/>
    <property type="evidence" value="ECO:0007669"/>
    <property type="project" value="UniProtKB-EC"/>
</dbReference>
<keyword evidence="8 12" id="KW-1133">Transmembrane helix</keyword>
<dbReference type="STRING" id="147828.A0A4S2LM47"/>
<evidence type="ECO:0000256" key="11">
    <source>
        <dbReference type="ARBA" id="ARBA00024225"/>
    </source>
</evidence>
<reference evidence="14 15" key="1">
    <citation type="journal article" date="2019" name="BMC Genomics">
        <title>New insights from Opisthorchis felineus genome: update on genomics of the epidemiologically important liver flukes.</title>
        <authorList>
            <person name="Ershov N.I."/>
            <person name="Mordvinov V.A."/>
            <person name="Prokhortchouk E.B."/>
            <person name="Pakharukova M.Y."/>
            <person name="Gunbin K.V."/>
            <person name="Ustyantsev K."/>
            <person name="Genaev M.A."/>
            <person name="Blinov A.G."/>
            <person name="Mazur A."/>
            <person name="Boulygina E."/>
            <person name="Tsygankova S."/>
            <person name="Khrameeva E."/>
            <person name="Chekanov N."/>
            <person name="Fan G."/>
            <person name="Xiao A."/>
            <person name="Zhang H."/>
            <person name="Xu X."/>
            <person name="Yang H."/>
            <person name="Solovyev V."/>
            <person name="Lee S.M."/>
            <person name="Liu X."/>
            <person name="Afonnikov D.A."/>
            <person name="Skryabin K.G."/>
        </authorList>
    </citation>
    <scope>NUCLEOTIDE SEQUENCE [LARGE SCALE GENOMIC DNA]</scope>
    <source>
        <strain evidence="14">AK-0245</strain>
        <tissue evidence="14">Whole organism</tissue>
    </source>
</reference>
<organism evidence="14 15">
    <name type="scientific">Opisthorchis felineus</name>
    <dbReference type="NCBI Taxonomy" id="147828"/>
    <lineage>
        <taxon>Eukaryota</taxon>
        <taxon>Metazoa</taxon>
        <taxon>Spiralia</taxon>
        <taxon>Lophotrochozoa</taxon>
        <taxon>Platyhelminthes</taxon>
        <taxon>Trematoda</taxon>
        <taxon>Digenea</taxon>
        <taxon>Opisthorchiida</taxon>
        <taxon>Opisthorchiata</taxon>
        <taxon>Opisthorchiidae</taxon>
        <taxon>Opisthorchis</taxon>
    </lineage>
</organism>
<feature type="transmembrane region" description="Helical" evidence="12">
    <location>
        <begin position="105"/>
        <end position="128"/>
    </location>
</feature>
<evidence type="ECO:0000256" key="7">
    <source>
        <dbReference type="ARBA" id="ARBA00022982"/>
    </source>
</evidence>
<evidence type="ECO:0000256" key="9">
    <source>
        <dbReference type="ARBA" id="ARBA00023004"/>
    </source>
</evidence>
<dbReference type="PANTHER" id="PTHR15422:SF45">
    <property type="entry name" value="CYTOCHROME B561 DOMAIN-CONTAINING PROTEIN"/>
    <property type="match status" value="1"/>
</dbReference>
<feature type="transmembrane region" description="Helical" evidence="12">
    <location>
        <begin position="7"/>
        <end position="26"/>
    </location>
</feature>
<evidence type="ECO:0000256" key="1">
    <source>
        <dbReference type="ARBA" id="ARBA00001970"/>
    </source>
</evidence>
<feature type="transmembrane region" description="Helical" evidence="12">
    <location>
        <begin position="72"/>
        <end position="93"/>
    </location>
</feature>
<feature type="transmembrane region" description="Helical" evidence="12">
    <location>
        <begin position="32"/>
        <end position="51"/>
    </location>
</feature>
<feature type="domain" description="Cytochrome b561" evidence="13">
    <location>
        <begin position="1"/>
        <end position="208"/>
    </location>
</feature>
<keyword evidence="10 12" id="KW-0472">Membrane</keyword>
<keyword evidence="5 12" id="KW-0812">Transmembrane</keyword>
<dbReference type="PROSITE" id="PS50939">
    <property type="entry name" value="CYTOCHROME_B561"/>
    <property type="match status" value="1"/>
</dbReference>
<sequence>MFSQTTTVFLDLLSTLPLILVFWIAFPPTDLFTFHPLFVSLGMLGFMPWGARILDRQLQWIQHVPRTQRLRWHWIIQLFSGVLTCLGVAAVFGNKVRHGKPHFTTWHAFLGLILLIYVIVELAAGVVLHWKLWPVQRWIAYGQVRRYHMYAGLGLFALAAGTFILGFRSSWFKGKVLSLLRETHEPIAMLLLSAFVICSLLRMILQVGRFSRSSSRAN</sequence>
<evidence type="ECO:0000256" key="12">
    <source>
        <dbReference type="SAM" id="Phobius"/>
    </source>
</evidence>
<dbReference type="GO" id="GO:0046872">
    <property type="term" value="F:metal ion binding"/>
    <property type="evidence" value="ECO:0007669"/>
    <property type="project" value="UniProtKB-KW"/>
</dbReference>
<evidence type="ECO:0000313" key="14">
    <source>
        <dbReference type="EMBL" id="TGZ61808.1"/>
    </source>
</evidence>
<dbReference type="CDD" id="cd08761">
    <property type="entry name" value="Cyt_b561_CYB561D2_like"/>
    <property type="match status" value="1"/>
</dbReference>
<evidence type="ECO:0000256" key="4">
    <source>
        <dbReference type="ARBA" id="ARBA00022617"/>
    </source>
</evidence>
<evidence type="ECO:0000256" key="8">
    <source>
        <dbReference type="ARBA" id="ARBA00022989"/>
    </source>
</evidence>
<comment type="cofactor">
    <cofactor evidence="1">
        <name>heme b</name>
        <dbReference type="ChEBI" id="CHEBI:60344"/>
    </cofactor>
</comment>
<proteinExistence type="predicted"/>
<name>A0A4S2LM47_OPIFE</name>
<protein>
    <recommendedName>
        <fullName evidence="11">ascorbate ferrireductase (transmembrane)</fullName>
        <ecNumber evidence="11">7.2.1.3</ecNumber>
    </recommendedName>
</protein>
<keyword evidence="6" id="KW-0479">Metal-binding</keyword>
<dbReference type="GO" id="GO:0140575">
    <property type="term" value="F:transmembrane monodehydroascorbate reductase activity"/>
    <property type="evidence" value="ECO:0007669"/>
    <property type="project" value="InterPro"/>
</dbReference>
<dbReference type="PANTHER" id="PTHR15422">
    <property type="entry name" value="OS05G0565100 PROTEIN"/>
    <property type="match status" value="1"/>
</dbReference>
<dbReference type="SMART" id="SM00665">
    <property type="entry name" value="B561"/>
    <property type="match status" value="1"/>
</dbReference>
<dbReference type="EMBL" id="SJOL01007804">
    <property type="protein sequence ID" value="TGZ61808.1"/>
    <property type="molecule type" value="Genomic_DNA"/>
</dbReference>
<accession>A0A4S2LM47</accession>
<feature type="transmembrane region" description="Helical" evidence="12">
    <location>
        <begin position="149"/>
        <end position="167"/>
    </location>
</feature>
<feature type="transmembrane region" description="Helical" evidence="12">
    <location>
        <begin position="187"/>
        <end position="205"/>
    </location>
</feature>
<evidence type="ECO:0000256" key="2">
    <source>
        <dbReference type="ARBA" id="ARBA00004141"/>
    </source>
</evidence>
<evidence type="ECO:0000256" key="10">
    <source>
        <dbReference type="ARBA" id="ARBA00023136"/>
    </source>
</evidence>
<dbReference type="Pfam" id="PF03188">
    <property type="entry name" value="Cytochrom_B561"/>
    <property type="match status" value="1"/>
</dbReference>
<dbReference type="Proteomes" id="UP000308267">
    <property type="component" value="Unassembled WGS sequence"/>
</dbReference>
<evidence type="ECO:0000259" key="13">
    <source>
        <dbReference type="PROSITE" id="PS50939"/>
    </source>
</evidence>
<keyword evidence="9" id="KW-0408">Iron</keyword>
<evidence type="ECO:0000256" key="6">
    <source>
        <dbReference type="ARBA" id="ARBA00022723"/>
    </source>
</evidence>
<gene>
    <name evidence="14" type="ORF">CRM22_007773</name>
</gene>
<dbReference type="InterPro" id="IPR006593">
    <property type="entry name" value="Cyt_b561/ferric_Rdtase_TM"/>
</dbReference>
<dbReference type="EC" id="7.2.1.3" evidence="11"/>
<comment type="subcellular location">
    <subcellularLocation>
        <location evidence="2">Membrane</location>
        <topology evidence="2">Multi-pass membrane protein</topology>
    </subcellularLocation>
</comment>